<sequence>MRRPSKEALSFTYKSSPYIPPIETNHPSSSPIPPPNKQLPPKTISTMKSLFITLLALASTPLIQAALGTCNSENHCTGCGVSGGTANCANCYICECNSGELLKSIYHNIATGSVWTPIENCPKNGNELQCVNGYCTS</sequence>
<dbReference type="Proteomes" id="UP000799767">
    <property type="component" value="Unassembled WGS sequence"/>
</dbReference>
<dbReference type="OrthoDB" id="3763898at2759"/>
<evidence type="ECO:0000313" key="2">
    <source>
        <dbReference type="EMBL" id="KAF2479755.1"/>
    </source>
</evidence>
<dbReference type="GeneID" id="54475744"/>
<evidence type="ECO:0000313" key="3">
    <source>
        <dbReference type="Proteomes" id="UP000799767"/>
    </source>
</evidence>
<organism evidence="2 3">
    <name type="scientific">Neohortaea acidophila</name>
    <dbReference type="NCBI Taxonomy" id="245834"/>
    <lineage>
        <taxon>Eukaryota</taxon>
        <taxon>Fungi</taxon>
        <taxon>Dikarya</taxon>
        <taxon>Ascomycota</taxon>
        <taxon>Pezizomycotina</taxon>
        <taxon>Dothideomycetes</taxon>
        <taxon>Dothideomycetidae</taxon>
        <taxon>Mycosphaerellales</taxon>
        <taxon>Teratosphaeriaceae</taxon>
        <taxon>Neohortaea</taxon>
    </lineage>
</organism>
<protein>
    <submittedName>
        <fullName evidence="2">Uncharacterized protein</fullName>
    </submittedName>
</protein>
<gene>
    <name evidence="2" type="ORF">BDY17DRAFT_304546</name>
</gene>
<accession>A0A6A6PIK9</accession>
<feature type="region of interest" description="Disordered" evidence="1">
    <location>
        <begin position="1"/>
        <end position="39"/>
    </location>
</feature>
<dbReference type="EMBL" id="MU001641">
    <property type="protein sequence ID" value="KAF2479755.1"/>
    <property type="molecule type" value="Genomic_DNA"/>
</dbReference>
<reference evidence="2" key="1">
    <citation type="journal article" date="2020" name="Stud. Mycol.">
        <title>101 Dothideomycetes genomes: a test case for predicting lifestyles and emergence of pathogens.</title>
        <authorList>
            <person name="Haridas S."/>
            <person name="Albert R."/>
            <person name="Binder M."/>
            <person name="Bloem J."/>
            <person name="Labutti K."/>
            <person name="Salamov A."/>
            <person name="Andreopoulos B."/>
            <person name="Baker S."/>
            <person name="Barry K."/>
            <person name="Bills G."/>
            <person name="Bluhm B."/>
            <person name="Cannon C."/>
            <person name="Castanera R."/>
            <person name="Culley D."/>
            <person name="Daum C."/>
            <person name="Ezra D."/>
            <person name="Gonzalez J."/>
            <person name="Henrissat B."/>
            <person name="Kuo A."/>
            <person name="Liang C."/>
            <person name="Lipzen A."/>
            <person name="Lutzoni F."/>
            <person name="Magnuson J."/>
            <person name="Mondo S."/>
            <person name="Nolan M."/>
            <person name="Ohm R."/>
            <person name="Pangilinan J."/>
            <person name="Park H.-J."/>
            <person name="Ramirez L."/>
            <person name="Alfaro M."/>
            <person name="Sun H."/>
            <person name="Tritt A."/>
            <person name="Yoshinaga Y."/>
            <person name="Zwiers L.-H."/>
            <person name="Turgeon B."/>
            <person name="Goodwin S."/>
            <person name="Spatafora J."/>
            <person name="Crous P."/>
            <person name="Grigoriev I."/>
        </authorList>
    </citation>
    <scope>NUCLEOTIDE SEQUENCE</scope>
    <source>
        <strain evidence="2">CBS 113389</strain>
    </source>
</reference>
<name>A0A6A6PIK9_9PEZI</name>
<dbReference type="RefSeq" id="XP_033586325.1">
    <property type="nucleotide sequence ID" value="XM_033734742.1"/>
</dbReference>
<dbReference type="AlphaFoldDB" id="A0A6A6PIK9"/>
<keyword evidence="3" id="KW-1185">Reference proteome</keyword>
<evidence type="ECO:0000256" key="1">
    <source>
        <dbReference type="SAM" id="MobiDB-lite"/>
    </source>
</evidence>
<proteinExistence type="predicted"/>